<sequence length="135" mass="14767">MSSQLIGDCILCIGGDLMIFVVCNDSESEIIGDDACEIEYYFFMAQSASKGNSGSKVQSKSSTAIGRSAERTTGTTHYKILLFVRHTPLNVYEQAYLMSANGGRSVKELSPSNRRIARIAYSAFIPSFLTSLFLV</sequence>
<gene>
    <name evidence="1" type="ORF">EZS28_021004</name>
</gene>
<reference evidence="1 2" key="1">
    <citation type="submission" date="2019-03" db="EMBL/GenBank/DDBJ databases">
        <title>Single cell metagenomics reveals metabolic interactions within the superorganism composed of flagellate Streblomastix strix and complex community of Bacteroidetes bacteria on its surface.</title>
        <authorList>
            <person name="Treitli S.C."/>
            <person name="Kolisko M."/>
            <person name="Husnik F."/>
            <person name="Keeling P."/>
            <person name="Hampl V."/>
        </authorList>
    </citation>
    <scope>NUCLEOTIDE SEQUENCE [LARGE SCALE GENOMIC DNA]</scope>
    <source>
        <strain evidence="1">ST1C</strain>
    </source>
</reference>
<comment type="caution">
    <text evidence="1">The sequence shown here is derived from an EMBL/GenBank/DDBJ whole genome shotgun (WGS) entry which is preliminary data.</text>
</comment>
<name>A0A5J4VLE8_9EUKA</name>
<accession>A0A5J4VLE8</accession>
<evidence type="ECO:0000313" key="2">
    <source>
        <dbReference type="Proteomes" id="UP000324800"/>
    </source>
</evidence>
<evidence type="ECO:0000313" key="1">
    <source>
        <dbReference type="EMBL" id="KAA6383467.1"/>
    </source>
</evidence>
<dbReference type="Proteomes" id="UP000324800">
    <property type="component" value="Unassembled WGS sequence"/>
</dbReference>
<organism evidence="1 2">
    <name type="scientific">Streblomastix strix</name>
    <dbReference type="NCBI Taxonomy" id="222440"/>
    <lineage>
        <taxon>Eukaryota</taxon>
        <taxon>Metamonada</taxon>
        <taxon>Preaxostyla</taxon>
        <taxon>Oxymonadida</taxon>
        <taxon>Streblomastigidae</taxon>
        <taxon>Streblomastix</taxon>
    </lineage>
</organism>
<protein>
    <submittedName>
        <fullName evidence="1">Uncharacterized protein</fullName>
    </submittedName>
</protein>
<proteinExistence type="predicted"/>
<dbReference type="AlphaFoldDB" id="A0A5J4VLE8"/>
<dbReference type="EMBL" id="SNRW01006230">
    <property type="protein sequence ID" value="KAA6383467.1"/>
    <property type="molecule type" value="Genomic_DNA"/>
</dbReference>